<proteinExistence type="predicted"/>
<evidence type="ECO:0000313" key="2">
    <source>
        <dbReference type="Proteomes" id="UP001063698"/>
    </source>
</evidence>
<protein>
    <submittedName>
        <fullName evidence="1">Uncharacterized protein</fullName>
    </submittedName>
</protein>
<name>A0A977KDH6_9CREN</name>
<dbReference type="Proteomes" id="UP001063698">
    <property type="component" value="Chromosome"/>
</dbReference>
<accession>A0A977KDH6</accession>
<reference evidence="1" key="1">
    <citation type="submission" date="2013-11" db="EMBL/GenBank/DDBJ databases">
        <title>Comparative genomics of Ignicoccus.</title>
        <authorList>
            <person name="Podar M."/>
        </authorList>
    </citation>
    <scope>NUCLEOTIDE SEQUENCE</scope>
    <source>
        <strain evidence="1">DSM 13166</strain>
    </source>
</reference>
<organism evidence="1 2">
    <name type="scientific">Ignicoccus pacificus DSM 13166</name>
    <dbReference type="NCBI Taxonomy" id="940294"/>
    <lineage>
        <taxon>Archaea</taxon>
        <taxon>Thermoproteota</taxon>
        <taxon>Thermoprotei</taxon>
        <taxon>Desulfurococcales</taxon>
        <taxon>Desulfurococcaceae</taxon>
        <taxon>Ignicoccus</taxon>
    </lineage>
</organism>
<keyword evidence="2" id="KW-1185">Reference proteome</keyword>
<sequence>MAKVKVIIVLVILLIPLWSLKCYSSNPKLLSMCESVAPKVEKLWGKVDAIVYLKDGLTNATIGSYHSNNFTIVLNDPDYCTVAHELTHVIQLYKGIKGPRWFLEGQADLSCYLLYPNEYGKRGYITWLREGFGELDPYRFGITILYYLFKKKGNVYLALNFSHEDALLYFVKALRSCTTPFDICPGPLSVDVSGNGTWWANTDKVKGNVTVIDGIAIFHGYGEAYAIPSPALISVILTSLRRRRTS</sequence>
<evidence type="ECO:0000313" key="1">
    <source>
        <dbReference type="EMBL" id="UXD22895.1"/>
    </source>
</evidence>
<dbReference type="KEGG" id="ipc:IPA_09360"/>
<gene>
    <name evidence="1" type="ORF">IPA_09360</name>
</gene>
<dbReference type="AlphaFoldDB" id="A0A977KDH6"/>
<dbReference type="EMBL" id="CP006868">
    <property type="protein sequence ID" value="UXD22895.1"/>
    <property type="molecule type" value="Genomic_DNA"/>
</dbReference>